<reference evidence="2 3" key="1">
    <citation type="submission" date="2020-03" db="EMBL/GenBank/DDBJ databases">
        <title>Genomic Encyclopedia of Type Strains, Phase IV (KMG-IV): sequencing the most valuable type-strain genomes for metagenomic binning, comparative biology and taxonomic classification.</title>
        <authorList>
            <person name="Goeker M."/>
        </authorList>
    </citation>
    <scope>NUCLEOTIDE SEQUENCE [LARGE SCALE GENOMIC DNA]</scope>
    <source>
        <strain evidence="2 3">DSM 102865</strain>
    </source>
</reference>
<accession>A0ABX0UKF2</accession>
<dbReference type="InterPro" id="IPR037923">
    <property type="entry name" value="HTH-like"/>
</dbReference>
<evidence type="ECO:0008006" key="4">
    <source>
        <dbReference type="Google" id="ProtNLM"/>
    </source>
</evidence>
<evidence type="ECO:0000313" key="3">
    <source>
        <dbReference type="Proteomes" id="UP001179181"/>
    </source>
</evidence>
<organism evidence="2 3">
    <name type="scientific">Dyadobacter arcticus</name>
    <dbReference type="NCBI Taxonomy" id="1078754"/>
    <lineage>
        <taxon>Bacteria</taxon>
        <taxon>Pseudomonadati</taxon>
        <taxon>Bacteroidota</taxon>
        <taxon>Cytophagia</taxon>
        <taxon>Cytophagales</taxon>
        <taxon>Spirosomataceae</taxon>
        <taxon>Dyadobacter</taxon>
    </lineage>
</organism>
<gene>
    <name evidence="2" type="ORF">FHS68_001664</name>
</gene>
<proteinExistence type="predicted"/>
<evidence type="ECO:0000256" key="1">
    <source>
        <dbReference type="ARBA" id="ARBA00023125"/>
    </source>
</evidence>
<protein>
    <recommendedName>
        <fullName evidence="4">AraC-type arabinose-binding/dimerisation domain-containing protein</fullName>
    </recommendedName>
</protein>
<dbReference type="SUPFAM" id="SSF51215">
    <property type="entry name" value="Regulatory protein AraC"/>
    <property type="match status" value="1"/>
</dbReference>
<keyword evidence="3" id="KW-1185">Reference proteome</keyword>
<dbReference type="EMBL" id="JAASQJ010000002">
    <property type="protein sequence ID" value="NIJ52494.1"/>
    <property type="molecule type" value="Genomic_DNA"/>
</dbReference>
<evidence type="ECO:0000313" key="2">
    <source>
        <dbReference type="EMBL" id="NIJ52494.1"/>
    </source>
</evidence>
<dbReference type="Proteomes" id="UP001179181">
    <property type="component" value="Unassembled WGS sequence"/>
</dbReference>
<name>A0ABX0UKF2_9BACT</name>
<sequence length="260" mass="30369">MPAIKFHARKKFHLLQSKTRNWESNPEHLEHYRIIFVMSGEGNFILNNQMRGYSRQGIILLKPGQRLLFQEDRETEVFMIAFDSCLAENFQGKKALTPNFADTYKQAENLCTNNRLTQGRPLQSEHDGQTIAYLIQQMSFEVMQRSASYIKLIQGSVELFVTVLARNNFESKKTEEKISQQTLADAIIEYLRNELHLNKNIRIPELLLRFNISEEGANLCIMNQTGMSLRNFIFKYKADLFKSRLLKVDVLELSPYLRPR</sequence>
<dbReference type="RefSeq" id="WP_167269010.1">
    <property type="nucleotide sequence ID" value="NZ_JAASQJ010000002.1"/>
</dbReference>
<comment type="caution">
    <text evidence="2">The sequence shown here is derived from an EMBL/GenBank/DDBJ whole genome shotgun (WGS) entry which is preliminary data.</text>
</comment>
<keyword evidence="1" id="KW-0238">DNA-binding</keyword>